<reference evidence="2" key="1">
    <citation type="submission" date="2020-06" db="EMBL/GenBank/DDBJ databases">
        <authorList>
            <person name="Li T."/>
            <person name="Hu X."/>
            <person name="Zhang T."/>
            <person name="Song X."/>
            <person name="Zhang H."/>
            <person name="Dai N."/>
            <person name="Sheng W."/>
            <person name="Hou X."/>
            <person name="Wei L."/>
        </authorList>
    </citation>
    <scope>NUCLEOTIDE SEQUENCE</scope>
    <source>
        <strain evidence="2">KEN8</strain>
        <tissue evidence="2">Leaf</tissue>
    </source>
</reference>
<dbReference type="Pfam" id="PF13561">
    <property type="entry name" value="adh_short_C2"/>
    <property type="match status" value="1"/>
</dbReference>
<feature type="domain" description="RNase H type-1" evidence="1">
    <location>
        <begin position="269"/>
        <end position="319"/>
    </location>
</feature>
<dbReference type="SUPFAM" id="SSF51735">
    <property type="entry name" value="NAD(P)-binding Rossmann-fold domains"/>
    <property type="match status" value="1"/>
</dbReference>
<feature type="domain" description="RNase H type-1" evidence="1">
    <location>
        <begin position="205"/>
        <end position="268"/>
    </location>
</feature>
<dbReference type="InterPro" id="IPR036291">
    <property type="entry name" value="NAD(P)-bd_dom_sf"/>
</dbReference>
<dbReference type="PANTHER" id="PTHR44375">
    <property type="entry name" value="BETA-KETOACYL-ACP REDUCTASE-LIKE PROTEIN-RELATED"/>
    <property type="match status" value="1"/>
</dbReference>
<dbReference type="InterPro" id="IPR002347">
    <property type="entry name" value="SDR_fam"/>
</dbReference>
<evidence type="ECO:0000313" key="2">
    <source>
        <dbReference type="EMBL" id="KAL0331846.1"/>
    </source>
</evidence>
<reference evidence="2" key="2">
    <citation type="journal article" date="2024" name="Plant">
        <title>Genomic evolution and insights into agronomic trait innovations of Sesamum species.</title>
        <authorList>
            <person name="Miao H."/>
            <person name="Wang L."/>
            <person name="Qu L."/>
            <person name="Liu H."/>
            <person name="Sun Y."/>
            <person name="Le M."/>
            <person name="Wang Q."/>
            <person name="Wei S."/>
            <person name="Zheng Y."/>
            <person name="Lin W."/>
            <person name="Duan Y."/>
            <person name="Cao H."/>
            <person name="Xiong S."/>
            <person name="Wang X."/>
            <person name="Wei L."/>
            <person name="Li C."/>
            <person name="Ma Q."/>
            <person name="Ju M."/>
            <person name="Zhao R."/>
            <person name="Li G."/>
            <person name="Mu C."/>
            <person name="Tian Q."/>
            <person name="Mei H."/>
            <person name="Zhang T."/>
            <person name="Gao T."/>
            <person name="Zhang H."/>
        </authorList>
    </citation>
    <scope>NUCLEOTIDE SEQUENCE</scope>
    <source>
        <strain evidence="2">KEN8</strain>
    </source>
</reference>
<sequence>MGNEDQLRSAADKIKGSLNGAVTIEVVGLDMEEEREVVFDEAVEKARRILGSLDAFVNCYSYEGKMQDPLSLAEAEFKKIVKINFMAAWYLLKAVLLKRKQTKCTSQSGARVEAGAGTVGAPARRISHHNIGNGDEIEIKTTALEIGKYQIRVNAIARGLHLDDEFPVSVGKERAQKLVNEATPCIGGLMFRMTWLQLGNDGPGRSAIVRDNSGAVLGWLAKRFDVAGNGELAEAEVAREAVLLAIRRGWKSVIFKGDCATLIHKLHRRGWKSVIFKGDCATLIHKLQLPGLDLSILGPIITDIHSWVHCFQSVSFLYVEGGFVVPVQLILLYVQTIPCNDISSSF</sequence>
<proteinExistence type="predicted"/>
<dbReference type="PANTHER" id="PTHR44375:SF6">
    <property type="entry name" value="F28J7.36 PROTEIN"/>
    <property type="match status" value="1"/>
</dbReference>
<dbReference type="InterPro" id="IPR002156">
    <property type="entry name" value="RNaseH_domain"/>
</dbReference>
<evidence type="ECO:0000259" key="1">
    <source>
        <dbReference type="Pfam" id="PF13456"/>
    </source>
</evidence>
<accession>A0AAW2MLD8</accession>
<dbReference type="Gene3D" id="3.40.50.720">
    <property type="entry name" value="NAD(P)-binding Rossmann-like Domain"/>
    <property type="match status" value="1"/>
</dbReference>
<comment type="caution">
    <text evidence="2">The sequence shown here is derived from an EMBL/GenBank/DDBJ whole genome shotgun (WGS) entry which is preliminary data.</text>
</comment>
<dbReference type="GO" id="GO:0003676">
    <property type="term" value="F:nucleic acid binding"/>
    <property type="evidence" value="ECO:0007669"/>
    <property type="project" value="InterPro"/>
</dbReference>
<protein>
    <recommendedName>
        <fullName evidence="1">RNase H type-1 domain-containing protein</fullName>
    </recommendedName>
</protein>
<dbReference type="AlphaFoldDB" id="A0AAW2MLD8"/>
<gene>
    <name evidence="2" type="ORF">Scaly_2086100</name>
</gene>
<dbReference type="Pfam" id="PF13456">
    <property type="entry name" value="RVT_3"/>
    <property type="match status" value="2"/>
</dbReference>
<dbReference type="EMBL" id="JACGWM010000013">
    <property type="protein sequence ID" value="KAL0331846.1"/>
    <property type="molecule type" value="Genomic_DNA"/>
</dbReference>
<organism evidence="2">
    <name type="scientific">Sesamum calycinum</name>
    <dbReference type="NCBI Taxonomy" id="2727403"/>
    <lineage>
        <taxon>Eukaryota</taxon>
        <taxon>Viridiplantae</taxon>
        <taxon>Streptophyta</taxon>
        <taxon>Embryophyta</taxon>
        <taxon>Tracheophyta</taxon>
        <taxon>Spermatophyta</taxon>
        <taxon>Magnoliopsida</taxon>
        <taxon>eudicotyledons</taxon>
        <taxon>Gunneridae</taxon>
        <taxon>Pentapetalae</taxon>
        <taxon>asterids</taxon>
        <taxon>lamiids</taxon>
        <taxon>Lamiales</taxon>
        <taxon>Pedaliaceae</taxon>
        <taxon>Sesamum</taxon>
    </lineage>
</organism>
<dbReference type="GO" id="GO:0004523">
    <property type="term" value="F:RNA-DNA hybrid ribonuclease activity"/>
    <property type="evidence" value="ECO:0007669"/>
    <property type="project" value="InterPro"/>
</dbReference>
<name>A0AAW2MLD8_9LAMI</name>